<name>A0AAI8YAZ9_9PEZI</name>
<keyword evidence="3" id="KW-1185">Reference proteome</keyword>
<accession>A0AAI8YAZ9</accession>
<evidence type="ECO:0000313" key="3">
    <source>
        <dbReference type="Proteomes" id="UP001295740"/>
    </source>
</evidence>
<protein>
    <submittedName>
        <fullName evidence="2">Uu.00g034770.m01.CDS01</fullName>
    </submittedName>
</protein>
<dbReference type="EMBL" id="CAUWAG010000003">
    <property type="protein sequence ID" value="CAJ2500624.1"/>
    <property type="molecule type" value="Genomic_DNA"/>
</dbReference>
<comment type="caution">
    <text evidence="2">The sequence shown here is derived from an EMBL/GenBank/DDBJ whole genome shotgun (WGS) entry which is preliminary data.</text>
</comment>
<sequence length="258" mass="29246">MAKIHWYHQDHLAAIHRQRCEASMVHPIRKEGTDRPLSREEKNWLWEQTWAGWDVGAYPMAPTPADRPMTDFATYGGTFMPATPTGRKRKAPSSALSKQAPKRQATSVKPHRKAGQPVYIRPKKVQVLNTLEWQIMDARGTGASPAYVRWPNANPADPAATGTFSPDLQISAVRKYDTSQRAWVSRWNNRVAVYLIRRYLHEKYTGLPPQDGAMRVLTEADFKDYNLFGPMLLSHAQGVVNQLEHNGGGIGDEWRPSY</sequence>
<dbReference type="Proteomes" id="UP001295740">
    <property type="component" value="Unassembled WGS sequence"/>
</dbReference>
<gene>
    <name evidence="2" type="ORF">KHLLAP_LOCUS1092</name>
</gene>
<dbReference type="AlphaFoldDB" id="A0AAI8YAZ9"/>
<feature type="region of interest" description="Disordered" evidence="1">
    <location>
        <begin position="80"/>
        <end position="118"/>
    </location>
</feature>
<evidence type="ECO:0000313" key="2">
    <source>
        <dbReference type="EMBL" id="CAJ2500624.1"/>
    </source>
</evidence>
<organism evidence="2 3">
    <name type="scientific">Anthostomella pinea</name>
    <dbReference type="NCBI Taxonomy" id="933095"/>
    <lineage>
        <taxon>Eukaryota</taxon>
        <taxon>Fungi</taxon>
        <taxon>Dikarya</taxon>
        <taxon>Ascomycota</taxon>
        <taxon>Pezizomycotina</taxon>
        <taxon>Sordariomycetes</taxon>
        <taxon>Xylariomycetidae</taxon>
        <taxon>Xylariales</taxon>
        <taxon>Xylariaceae</taxon>
        <taxon>Anthostomella</taxon>
    </lineage>
</organism>
<reference evidence="2" key="1">
    <citation type="submission" date="2023-10" db="EMBL/GenBank/DDBJ databases">
        <authorList>
            <person name="Hackl T."/>
        </authorList>
    </citation>
    <scope>NUCLEOTIDE SEQUENCE</scope>
</reference>
<proteinExistence type="predicted"/>
<evidence type="ECO:0000256" key="1">
    <source>
        <dbReference type="SAM" id="MobiDB-lite"/>
    </source>
</evidence>